<proteinExistence type="predicted"/>
<organism evidence="2">
    <name type="scientific">human gut metagenome</name>
    <dbReference type="NCBI Taxonomy" id="408170"/>
    <lineage>
        <taxon>unclassified sequences</taxon>
        <taxon>metagenomes</taxon>
        <taxon>organismal metagenomes</taxon>
    </lineage>
</organism>
<dbReference type="EMBL" id="AJWZ01009633">
    <property type="protein sequence ID" value="EKC50732.1"/>
    <property type="molecule type" value="Genomic_DNA"/>
</dbReference>
<name>K1RQ31_9ZZZZ</name>
<feature type="non-terminal residue" evidence="2">
    <location>
        <position position="44"/>
    </location>
</feature>
<evidence type="ECO:0000313" key="2">
    <source>
        <dbReference type="EMBL" id="EKC50732.1"/>
    </source>
</evidence>
<reference evidence="2" key="1">
    <citation type="journal article" date="2013" name="Environ. Microbiol.">
        <title>Microbiota from the distal guts of lean and obese adolescents exhibit partial functional redundancy besides clear differences in community structure.</title>
        <authorList>
            <person name="Ferrer M."/>
            <person name="Ruiz A."/>
            <person name="Lanza F."/>
            <person name="Haange S.B."/>
            <person name="Oberbach A."/>
            <person name="Till H."/>
            <person name="Bargiela R."/>
            <person name="Campoy C."/>
            <person name="Segura M.T."/>
            <person name="Richter M."/>
            <person name="von Bergen M."/>
            <person name="Seifert J."/>
            <person name="Suarez A."/>
        </authorList>
    </citation>
    <scope>NUCLEOTIDE SEQUENCE</scope>
</reference>
<dbReference type="AlphaFoldDB" id="K1RQ31"/>
<accession>K1RQ31</accession>
<sequence length="44" mass="4846">MNAMDNEAEIRKRKIYRVTFIGFVVNLALSCFKLAAGVLGRSAA</sequence>
<feature type="transmembrane region" description="Helical" evidence="1">
    <location>
        <begin position="20"/>
        <end position="39"/>
    </location>
</feature>
<protein>
    <submittedName>
        <fullName evidence="2">Uncharacterized protein</fullName>
    </submittedName>
</protein>
<comment type="caution">
    <text evidence="2">The sequence shown here is derived from an EMBL/GenBank/DDBJ whole genome shotgun (WGS) entry which is preliminary data.</text>
</comment>
<gene>
    <name evidence="2" type="ORF">OBE_13989</name>
</gene>
<keyword evidence="1" id="KW-1133">Transmembrane helix</keyword>
<keyword evidence="1" id="KW-0812">Transmembrane</keyword>
<keyword evidence="1" id="KW-0472">Membrane</keyword>
<evidence type="ECO:0000256" key="1">
    <source>
        <dbReference type="SAM" id="Phobius"/>
    </source>
</evidence>